<proteinExistence type="predicted"/>
<evidence type="ECO:0000313" key="1">
    <source>
        <dbReference type="EMBL" id="MBW9055641.1"/>
    </source>
</evidence>
<reference evidence="1 2" key="1">
    <citation type="journal article" date="2021" name="MBio">
        <title>Poor Competitiveness of Bradyrhizobium in Pigeon Pea Root Colonization in Indian Soils.</title>
        <authorList>
            <person name="Chalasani D."/>
            <person name="Basu A."/>
            <person name="Pullabhotla S.V.S.R.N."/>
            <person name="Jorrin B."/>
            <person name="Neal A.L."/>
            <person name="Poole P.S."/>
            <person name="Podile A.R."/>
            <person name="Tkacz A."/>
        </authorList>
    </citation>
    <scope>NUCLEOTIDE SEQUENCE [LARGE SCALE GENOMIC DNA]</scope>
    <source>
        <strain evidence="1 2">HU56</strain>
    </source>
</reference>
<gene>
    <name evidence="1" type="ORF">JNB85_24845</name>
</gene>
<sequence>MPELSPVPIKKISAQIHGVGGYRTVHTVAGLAGILMSDNWPKKAGDPFFQRAMAACLTALEVQGQGDKARKAFVNAARNAGITILPDDAAKH</sequence>
<dbReference type="Gene3D" id="6.10.250.730">
    <property type="match status" value="1"/>
</dbReference>
<dbReference type="Pfam" id="PF06169">
    <property type="entry name" value="DUF982"/>
    <property type="match status" value="1"/>
</dbReference>
<comment type="caution">
    <text evidence="1">The sequence shown here is derived from an EMBL/GenBank/DDBJ whole genome shotgun (WGS) entry which is preliminary data.</text>
</comment>
<protein>
    <submittedName>
        <fullName evidence="1">DUF982 domain-containing protein</fullName>
    </submittedName>
</protein>
<dbReference type="EMBL" id="JAEUAK010000011">
    <property type="protein sequence ID" value="MBW9055641.1"/>
    <property type="molecule type" value="Genomic_DNA"/>
</dbReference>
<dbReference type="Proteomes" id="UP000717752">
    <property type="component" value="Unassembled WGS sequence"/>
</dbReference>
<organism evidence="1 2">
    <name type="scientific">Rhizobium mesosinicum</name>
    <dbReference type="NCBI Taxonomy" id="335017"/>
    <lineage>
        <taxon>Bacteria</taxon>
        <taxon>Pseudomonadati</taxon>
        <taxon>Pseudomonadota</taxon>
        <taxon>Alphaproteobacteria</taxon>
        <taxon>Hyphomicrobiales</taxon>
        <taxon>Rhizobiaceae</taxon>
        <taxon>Rhizobium/Agrobacterium group</taxon>
        <taxon>Rhizobium</taxon>
    </lineage>
</organism>
<accession>A0ABS7H0F9</accession>
<name>A0ABS7H0F9_9HYPH</name>
<evidence type="ECO:0000313" key="2">
    <source>
        <dbReference type="Proteomes" id="UP000717752"/>
    </source>
</evidence>
<dbReference type="InterPro" id="IPR010385">
    <property type="entry name" value="DUF982"/>
</dbReference>
<keyword evidence="2" id="KW-1185">Reference proteome</keyword>
<dbReference type="RefSeq" id="WP_220336947.1">
    <property type="nucleotide sequence ID" value="NZ_JAEUAK010000011.1"/>
</dbReference>